<evidence type="ECO:0000313" key="1">
    <source>
        <dbReference type="EMBL" id="KAF7438777.1"/>
    </source>
</evidence>
<comment type="caution">
    <text evidence="1">The sequence shown here is derived from an EMBL/GenBank/DDBJ whole genome shotgun (WGS) entry which is preliminary data.</text>
</comment>
<dbReference type="Proteomes" id="UP000600918">
    <property type="component" value="Unassembled WGS sequence"/>
</dbReference>
<reference evidence="1" key="1">
    <citation type="journal article" date="2020" name="G3 (Bethesda)">
        <title>High-Quality Assemblies for Three Invasive Social Wasps from the &lt;i&gt;Vespula&lt;/i&gt; Genus.</title>
        <authorList>
            <person name="Harrop T.W.R."/>
            <person name="Guhlin J."/>
            <person name="McLaughlin G.M."/>
            <person name="Permina E."/>
            <person name="Stockwell P."/>
            <person name="Gilligan J."/>
            <person name="Le Lec M.F."/>
            <person name="Gruber M.A.M."/>
            <person name="Quinn O."/>
            <person name="Lovegrove M."/>
            <person name="Duncan E.J."/>
            <person name="Remnant E.J."/>
            <person name="Van Eeckhoven J."/>
            <person name="Graham B."/>
            <person name="Knapp R.A."/>
            <person name="Langford K.W."/>
            <person name="Kronenberg Z."/>
            <person name="Press M.O."/>
            <person name="Eacker S.M."/>
            <person name="Wilson-Rankin E.E."/>
            <person name="Purcell J."/>
            <person name="Lester P.J."/>
            <person name="Dearden P.K."/>
        </authorList>
    </citation>
    <scope>NUCLEOTIDE SEQUENCE</scope>
    <source>
        <strain evidence="1">Volc-1</strain>
    </source>
</reference>
<dbReference type="AlphaFoldDB" id="A0A834PFM5"/>
<protein>
    <submittedName>
        <fullName evidence="1">Uncharacterized protein</fullName>
    </submittedName>
</protein>
<dbReference type="EMBL" id="JACSDY010000001">
    <property type="protein sequence ID" value="KAF7438777.1"/>
    <property type="molecule type" value="Genomic_DNA"/>
</dbReference>
<evidence type="ECO:0000313" key="2">
    <source>
        <dbReference type="Proteomes" id="UP000600918"/>
    </source>
</evidence>
<name>A0A834PFM5_VESPE</name>
<keyword evidence="2" id="KW-1185">Reference proteome</keyword>
<accession>A0A834PFM5</accession>
<sequence>MFLLKKPPACGKMLKYLKAFVNSPFFCKRSSSSPISNCSLYSADRISRFSILKTLISRKLKLNIENKLLIYKIVIKPIWTYGIQLWGIAIKSHYS</sequence>
<gene>
    <name evidence="1" type="ORF">H0235_001168</name>
</gene>
<organism evidence="1 2">
    <name type="scientific">Vespula pensylvanica</name>
    <name type="common">Western yellow jacket</name>
    <name type="synonym">Wasp</name>
    <dbReference type="NCBI Taxonomy" id="30213"/>
    <lineage>
        <taxon>Eukaryota</taxon>
        <taxon>Metazoa</taxon>
        <taxon>Ecdysozoa</taxon>
        <taxon>Arthropoda</taxon>
        <taxon>Hexapoda</taxon>
        <taxon>Insecta</taxon>
        <taxon>Pterygota</taxon>
        <taxon>Neoptera</taxon>
        <taxon>Endopterygota</taxon>
        <taxon>Hymenoptera</taxon>
        <taxon>Apocrita</taxon>
        <taxon>Aculeata</taxon>
        <taxon>Vespoidea</taxon>
        <taxon>Vespidae</taxon>
        <taxon>Vespinae</taxon>
        <taxon>Vespula</taxon>
    </lineage>
</organism>
<proteinExistence type="predicted"/>